<evidence type="ECO:0000313" key="2">
    <source>
        <dbReference type="Proteomes" id="UP001348369"/>
    </source>
</evidence>
<protein>
    <submittedName>
        <fullName evidence="1">Uncharacterized protein</fullName>
    </submittedName>
</protein>
<sequence>MLIELGQESADVRVSLLATQFDSQLPKERGTSGRAHGHQPGSSRSGDVAGPFQFA</sequence>
<accession>A0ACD4ZT93</accession>
<name>A0ACD4ZT93_9ACTN</name>
<proteinExistence type="predicted"/>
<organism evidence="1 2">
    <name type="scientific">Streptomyces scopuliridis</name>
    <dbReference type="NCBI Taxonomy" id="452529"/>
    <lineage>
        <taxon>Bacteria</taxon>
        <taxon>Bacillati</taxon>
        <taxon>Actinomycetota</taxon>
        <taxon>Actinomycetes</taxon>
        <taxon>Kitasatosporales</taxon>
        <taxon>Streptomycetaceae</taxon>
        <taxon>Streptomyces</taxon>
    </lineage>
</organism>
<evidence type="ECO:0000313" key="1">
    <source>
        <dbReference type="EMBL" id="WSC01733.1"/>
    </source>
</evidence>
<keyword evidence="2" id="KW-1185">Reference proteome</keyword>
<dbReference type="EMBL" id="CP109109">
    <property type="protein sequence ID" value="WSC01733.1"/>
    <property type="molecule type" value="Genomic_DNA"/>
</dbReference>
<reference evidence="1" key="1">
    <citation type="submission" date="2022-10" db="EMBL/GenBank/DDBJ databases">
        <title>The complete genomes of actinobacterial strains from the NBC collection.</title>
        <authorList>
            <person name="Joergensen T.S."/>
            <person name="Alvarez Arevalo M."/>
            <person name="Sterndorff E.B."/>
            <person name="Faurdal D."/>
            <person name="Vuksanovic O."/>
            <person name="Mourched A.-S."/>
            <person name="Charusanti P."/>
            <person name="Shaw S."/>
            <person name="Blin K."/>
            <person name="Weber T."/>
        </authorList>
    </citation>
    <scope>NUCLEOTIDE SEQUENCE</scope>
    <source>
        <strain evidence="1">NBC 01771</strain>
    </source>
</reference>
<gene>
    <name evidence="1" type="ORF">OG835_35145</name>
</gene>
<dbReference type="Proteomes" id="UP001348369">
    <property type="component" value="Chromosome"/>
</dbReference>